<dbReference type="EMBL" id="JBITLV010000006">
    <property type="protein sequence ID" value="MFI7589169.1"/>
    <property type="molecule type" value="Genomic_DNA"/>
</dbReference>
<dbReference type="CDD" id="cd00075">
    <property type="entry name" value="HATPase"/>
    <property type="match status" value="1"/>
</dbReference>
<dbReference type="InterPro" id="IPR003660">
    <property type="entry name" value="HAMP_dom"/>
</dbReference>
<dbReference type="InterPro" id="IPR005467">
    <property type="entry name" value="His_kinase_dom"/>
</dbReference>
<dbReference type="Proteomes" id="UP001612915">
    <property type="component" value="Unassembled WGS sequence"/>
</dbReference>
<evidence type="ECO:0000256" key="10">
    <source>
        <dbReference type="ARBA" id="ARBA00023136"/>
    </source>
</evidence>
<dbReference type="Gene3D" id="1.10.287.130">
    <property type="match status" value="1"/>
</dbReference>
<comment type="caution">
    <text evidence="14">The sequence shown here is derived from an EMBL/GenBank/DDBJ whole genome shotgun (WGS) entry which is preliminary data.</text>
</comment>
<keyword evidence="14" id="KW-0547">Nucleotide-binding</keyword>
<dbReference type="Gene3D" id="3.30.565.10">
    <property type="entry name" value="Histidine kinase-like ATPase, C-terminal domain"/>
    <property type="match status" value="1"/>
</dbReference>
<feature type="domain" description="Histidine kinase" evidence="12">
    <location>
        <begin position="240"/>
        <end position="435"/>
    </location>
</feature>
<evidence type="ECO:0000256" key="1">
    <source>
        <dbReference type="ARBA" id="ARBA00000085"/>
    </source>
</evidence>
<dbReference type="SMART" id="SM00304">
    <property type="entry name" value="HAMP"/>
    <property type="match status" value="1"/>
</dbReference>
<dbReference type="InterPro" id="IPR036890">
    <property type="entry name" value="HATPase_C_sf"/>
</dbReference>
<comment type="catalytic activity">
    <reaction evidence="1">
        <text>ATP + protein L-histidine = ADP + protein N-phospho-L-histidine.</text>
        <dbReference type="EC" id="2.7.13.3"/>
    </reaction>
</comment>
<evidence type="ECO:0000313" key="15">
    <source>
        <dbReference type="Proteomes" id="UP001612915"/>
    </source>
</evidence>
<reference evidence="14 15" key="1">
    <citation type="submission" date="2024-10" db="EMBL/GenBank/DDBJ databases">
        <title>The Natural Products Discovery Center: Release of the First 8490 Sequenced Strains for Exploring Actinobacteria Biosynthetic Diversity.</title>
        <authorList>
            <person name="Kalkreuter E."/>
            <person name="Kautsar S.A."/>
            <person name="Yang D."/>
            <person name="Bader C.D."/>
            <person name="Teijaro C.N."/>
            <person name="Fluegel L."/>
            <person name="Davis C.M."/>
            <person name="Simpson J.R."/>
            <person name="Lauterbach L."/>
            <person name="Steele A.D."/>
            <person name="Gui C."/>
            <person name="Meng S."/>
            <person name="Li G."/>
            <person name="Viehrig K."/>
            <person name="Ye F."/>
            <person name="Su P."/>
            <person name="Kiefer A.F."/>
            <person name="Nichols A."/>
            <person name="Cepeda A.J."/>
            <person name="Yan W."/>
            <person name="Fan B."/>
            <person name="Jiang Y."/>
            <person name="Adhikari A."/>
            <person name="Zheng C.-J."/>
            <person name="Schuster L."/>
            <person name="Cowan T.M."/>
            <person name="Smanski M.J."/>
            <person name="Chevrette M.G."/>
            <person name="De Carvalho L.P.S."/>
            <person name="Shen B."/>
        </authorList>
    </citation>
    <scope>NUCLEOTIDE SEQUENCE [LARGE SCALE GENOMIC DNA]</scope>
    <source>
        <strain evidence="14 15">NPDC049639</strain>
    </source>
</reference>
<dbReference type="EC" id="2.7.13.3" evidence="3"/>
<dbReference type="SUPFAM" id="SSF47384">
    <property type="entry name" value="Homodimeric domain of signal transducing histidine kinase"/>
    <property type="match status" value="1"/>
</dbReference>
<evidence type="ECO:0000256" key="3">
    <source>
        <dbReference type="ARBA" id="ARBA00012438"/>
    </source>
</evidence>
<evidence type="ECO:0000259" key="13">
    <source>
        <dbReference type="PROSITE" id="PS50885"/>
    </source>
</evidence>
<dbReference type="CDD" id="cd00082">
    <property type="entry name" value="HisKA"/>
    <property type="match status" value="1"/>
</dbReference>
<dbReference type="Pfam" id="PF00512">
    <property type="entry name" value="HisKA"/>
    <property type="match status" value="1"/>
</dbReference>
<dbReference type="InterPro" id="IPR003594">
    <property type="entry name" value="HATPase_dom"/>
</dbReference>
<feature type="transmembrane region" description="Helical" evidence="11">
    <location>
        <begin position="20"/>
        <end position="44"/>
    </location>
</feature>
<evidence type="ECO:0000313" key="14">
    <source>
        <dbReference type="EMBL" id="MFI7589169.1"/>
    </source>
</evidence>
<gene>
    <name evidence="14" type="ORF">ACIB24_19060</name>
</gene>
<keyword evidence="4" id="KW-0597">Phosphoprotein</keyword>
<proteinExistence type="predicted"/>
<keyword evidence="10 11" id="KW-0472">Membrane</keyword>
<sequence length="436" mass="46648">MTTLRRWLPRSLASRLALGGLAWIAVWAMALLLAFALMLSVVLASQVDAALRARAEAVRATVHVTADGLRIDEEGDDSALDAGTVIYYGRTVVEGEPLGGKLVDRFVQRGEVVSDEEGLHTERLLALPITHAGRQVGTIVVSSDVGLRTRTAWVLGLGAVGFTGLLLLFTFFALRGTVRLALRPVARMGEQARDWSDSDLDRRFDPEGGPLELARLAATLNALLERIAAALRHERQFTAELSHELRTPIAHLHALADLLAAGGPAAVEQADLQEVLESVRRLEGLVEGALAPARARIGAPGLVSVREVVSGLPADVRCEGDLDATVAVDGDLVLRALQPALDNARRYARSAVVLRVRRDRGFTVLDVEDDGGRLDPAHAESVFEAGFRADPADEHPGAGLGLALTRRICRAAGGEATAQLRDGRTVISLRLPGLDR</sequence>
<dbReference type="SUPFAM" id="SSF55874">
    <property type="entry name" value="ATPase domain of HSP90 chaperone/DNA topoisomerase II/histidine kinase"/>
    <property type="match status" value="1"/>
</dbReference>
<evidence type="ECO:0000256" key="6">
    <source>
        <dbReference type="ARBA" id="ARBA00022692"/>
    </source>
</evidence>
<dbReference type="PROSITE" id="PS50109">
    <property type="entry name" value="HIS_KIN"/>
    <property type="match status" value="1"/>
</dbReference>
<dbReference type="SMART" id="SM00387">
    <property type="entry name" value="HATPase_c"/>
    <property type="match status" value="1"/>
</dbReference>
<keyword evidence="15" id="KW-1185">Reference proteome</keyword>
<dbReference type="SMART" id="SM00388">
    <property type="entry name" value="HisKA"/>
    <property type="match status" value="1"/>
</dbReference>
<protein>
    <recommendedName>
        <fullName evidence="3">histidine kinase</fullName>
        <ecNumber evidence="3">2.7.13.3</ecNumber>
    </recommendedName>
</protein>
<dbReference type="Pfam" id="PF02518">
    <property type="entry name" value="HATPase_c"/>
    <property type="match status" value="1"/>
</dbReference>
<name>A0ABW8ARZ9_9ACTN</name>
<keyword evidence="8 11" id="KW-1133">Transmembrane helix</keyword>
<dbReference type="CDD" id="cd06225">
    <property type="entry name" value="HAMP"/>
    <property type="match status" value="1"/>
</dbReference>
<dbReference type="PANTHER" id="PTHR45436">
    <property type="entry name" value="SENSOR HISTIDINE KINASE YKOH"/>
    <property type="match status" value="1"/>
</dbReference>
<feature type="transmembrane region" description="Helical" evidence="11">
    <location>
        <begin position="152"/>
        <end position="174"/>
    </location>
</feature>
<evidence type="ECO:0000256" key="2">
    <source>
        <dbReference type="ARBA" id="ARBA00004236"/>
    </source>
</evidence>
<dbReference type="InterPro" id="IPR036097">
    <property type="entry name" value="HisK_dim/P_sf"/>
</dbReference>
<evidence type="ECO:0000256" key="7">
    <source>
        <dbReference type="ARBA" id="ARBA00022777"/>
    </source>
</evidence>
<dbReference type="Pfam" id="PF00672">
    <property type="entry name" value="HAMP"/>
    <property type="match status" value="1"/>
</dbReference>
<evidence type="ECO:0000256" key="4">
    <source>
        <dbReference type="ARBA" id="ARBA00022553"/>
    </source>
</evidence>
<feature type="domain" description="HAMP" evidence="13">
    <location>
        <begin position="179"/>
        <end position="232"/>
    </location>
</feature>
<dbReference type="InterPro" id="IPR004358">
    <property type="entry name" value="Sig_transdc_His_kin-like_C"/>
</dbReference>
<evidence type="ECO:0000256" key="8">
    <source>
        <dbReference type="ARBA" id="ARBA00022989"/>
    </source>
</evidence>
<dbReference type="InterPro" id="IPR003661">
    <property type="entry name" value="HisK_dim/P_dom"/>
</dbReference>
<dbReference type="RefSeq" id="WP_398283590.1">
    <property type="nucleotide sequence ID" value="NZ_JBITLV010000006.1"/>
</dbReference>
<keyword evidence="14" id="KW-0067">ATP-binding</keyword>
<keyword evidence="5" id="KW-0808">Transferase</keyword>
<dbReference type="PANTHER" id="PTHR45436:SF5">
    <property type="entry name" value="SENSOR HISTIDINE KINASE TRCS"/>
    <property type="match status" value="1"/>
</dbReference>
<keyword evidence="9" id="KW-0902">Two-component regulatory system</keyword>
<evidence type="ECO:0000256" key="5">
    <source>
        <dbReference type="ARBA" id="ARBA00022679"/>
    </source>
</evidence>
<accession>A0ABW8ARZ9</accession>
<dbReference type="PROSITE" id="PS50885">
    <property type="entry name" value="HAMP"/>
    <property type="match status" value="1"/>
</dbReference>
<keyword evidence="6 11" id="KW-0812">Transmembrane</keyword>
<dbReference type="PRINTS" id="PR00344">
    <property type="entry name" value="BCTRLSENSOR"/>
</dbReference>
<organism evidence="14 15">
    <name type="scientific">Spongisporangium articulatum</name>
    <dbReference type="NCBI Taxonomy" id="3362603"/>
    <lineage>
        <taxon>Bacteria</taxon>
        <taxon>Bacillati</taxon>
        <taxon>Actinomycetota</taxon>
        <taxon>Actinomycetes</taxon>
        <taxon>Kineosporiales</taxon>
        <taxon>Kineosporiaceae</taxon>
        <taxon>Spongisporangium</taxon>
    </lineage>
</organism>
<dbReference type="GO" id="GO:0005524">
    <property type="term" value="F:ATP binding"/>
    <property type="evidence" value="ECO:0007669"/>
    <property type="project" value="UniProtKB-KW"/>
</dbReference>
<dbReference type="InterPro" id="IPR050428">
    <property type="entry name" value="TCS_sensor_his_kinase"/>
</dbReference>
<keyword evidence="7" id="KW-0418">Kinase</keyword>
<evidence type="ECO:0000259" key="12">
    <source>
        <dbReference type="PROSITE" id="PS50109"/>
    </source>
</evidence>
<comment type="subcellular location">
    <subcellularLocation>
        <location evidence="2">Cell membrane</location>
    </subcellularLocation>
</comment>
<evidence type="ECO:0000256" key="11">
    <source>
        <dbReference type="SAM" id="Phobius"/>
    </source>
</evidence>
<evidence type="ECO:0000256" key="9">
    <source>
        <dbReference type="ARBA" id="ARBA00023012"/>
    </source>
</evidence>